<keyword evidence="2" id="KW-0521">NADP</keyword>
<dbReference type="GO" id="GO:0046452">
    <property type="term" value="P:dihydrofolate metabolic process"/>
    <property type="evidence" value="ECO:0007669"/>
    <property type="project" value="TreeGrafter"/>
</dbReference>
<evidence type="ECO:0000256" key="1">
    <source>
        <dbReference type="ARBA" id="ARBA00012856"/>
    </source>
</evidence>
<sequence length="109" mass="12614">MNKKKNVFIYFILHYISAVPPRAHYLCKDFGSVIHLASEPPLCQIVETIWVLGGPDVYKESLEHPWCDLIYLTDIMAEFDCKNLINYATWSLFVLNMRPLAALNDILCH</sequence>
<reference evidence="5" key="1">
    <citation type="submission" date="2025-08" db="UniProtKB">
        <authorList>
            <consortium name="Ensembl"/>
        </authorList>
    </citation>
    <scope>IDENTIFICATION</scope>
</reference>
<dbReference type="AlphaFoldDB" id="A0A8C1ZG92"/>
<evidence type="ECO:0000313" key="5">
    <source>
        <dbReference type="Ensembl" id="ENSCCRP00015077643.1"/>
    </source>
</evidence>
<dbReference type="PANTHER" id="PTHR48069">
    <property type="entry name" value="DIHYDROFOLATE REDUCTASE"/>
    <property type="match status" value="1"/>
</dbReference>
<dbReference type="Gene3D" id="3.40.430.10">
    <property type="entry name" value="Dihydrofolate Reductase, subunit A"/>
    <property type="match status" value="1"/>
</dbReference>
<dbReference type="SUPFAM" id="SSF53597">
    <property type="entry name" value="Dihydrofolate reductase-like"/>
    <property type="match status" value="1"/>
</dbReference>
<dbReference type="GO" id="GO:0046654">
    <property type="term" value="P:tetrahydrofolate biosynthetic process"/>
    <property type="evidence" value="ECO:0007669"/>
    <property type="project" value="InterPro"/>
</dbReference>
<name>A0A8C1ZG92_CYPCA</name>
<organism evidence="5 6">
    <name type="scientific">Cyprinus carpio</name>
    <name type="common">Common carp</name>
    <dbReference type="NCBI Taxonomy" id="7962"/>
    <lineage>
        <taxon>Eukaryota</taxon>
        <taxon>Metazoa</taxon>
        <taxon>Chordata</taxon>
        <taxon>Craniata</taxon>
        <taxon>Vertebrata</taxon>
        <taxon>Euteleostomi</taxon>
        <taxon>Actinopterygii</taxon>
        <taxon>Neopterygii</taxon>
        <taxon>Teleostei</taxon>
        <taxon>Ostariophysi</taxon>
        <taxon>Cypriniformes</taxon>
        <taxon>Cyprinidae</taxon>
        <taxon>Cyprininae</taxon>
        <taxon>Cyprinus</taxon>
    </lineage>
</organism>
<keyword evidence="3" id="KW-0560">Oxidoreductase</keyword>
<dbReference type="InterPro" id="IPR024072">
    <property type="entry name" value="DHFR-like_dom_sf"/>
</dbReference>
<dbReference type="EC" id="1.5.1.3" evidence="1"/>
<protein>
    <recommendedName>
        <fullName evidence="1">dihydrofolate reductase</fullName>
        <ecNumber evidence="1">1.5.1.3</ecNumber>
    </recommendedName>
</protein>
<evidence type="ECO:0000256" key="2">
    <source>
        <dbReference type="ARBA" id="ARBA00022857"/>
    </source>
</evidence>
<dbReference type="Proteomes" id="UP000694700">
    <property type="component" value="Unplaced"/>
</dbReference>
<dbReference type="GO" id="GO:0005739">
    <property type="term" value="C:mitochondrion"/>
    <property type="evidence" value="ECO:0007669"/>
    <property type="project" value="TreeGrafter"/>
</dbReference>
<dbReference type="GO" id="GO:0046655">
    <property type="term" value="P:folic acid metabolic process"/>
    <property type="evidence" value="ECO:0007669"/>
    <property type="project" value="TreeGrafter"/>
</dbReference>
<dbReference type="PANTHER" id="PTHR48069:SF5">
    <property type="entry name" value="DIHYDROFOLATE REDUCTASE"/>
    <property type="match status" value="1"/>
</dbReference>
<dbReference type="InterPro" id="IPR012259">
    <property type="entry name" value="DHFR"/>
</dbReference>
<accession>A0A8C1ZG92</accession>
<evidence type="ECO:0000256" key="4">
    <source>
        <dbReference type="ARBA" id="ARBA00048873"/>
    </source>
</evidence>
<evidence type="ECO:0000256" key="3">
    <source>
        <dbReference type="ARBA" id="ARBA00023002"/>
    </source>
</evidence>
<evidence type="ECO:0000313" key="6">
    <source>
        <dbReference type="Proteomes" id="UP000694700"/>
    </source>
</evidence>
<dbReference type="GO" id="GO:0050661">
    <property type="term" value="F:NADP binding"/>
    <property type="evidence" value="ECO:0007669"/>
    <property type="project" value="InterPro"/>
</dbReference>
<proteinExistence type="predicted"/>
<dbReference type="GO" id="GO:0004146">
    <property type="term" value="F:dihydrofolate reductase activity"/>
    <property type="evidence" value="ECO:0007669"/>
    <property type="project" value="UniProtKB-EC"/>
</dbReference>
<dbReference type="Ensembl" id="ENSCCRT00015080183.1">
    <property type="protein sequence ID" value="ENSCCRP00015077643.1"/>
    <property type="gene ID" value="ENSCCRG00015031460.1"/>
</dbReference>
<comment type="catalytic activity">
    <reaction evidence="4">
        <text>(6S)-5,6,7,8-tetrahydrofolate + NADP(+) = 7,8-dihydrofolate + NADPH + H(+)</text>
        <dbReference type="Rhea" id="RHEA:15009"/>
        <dbReference type="ChEBI" id="CHEBI:15378"/>
        <dbReference type="ChEBI" id="CHEBI:57451"/>
        <dbReference type="ChEBI" id="CHEBI:57453"/>
        <dbReference type="ChEBI" id="CHEBI:57783"/>
        <dbReference type="ChEBI" id="CHEBI:58349"/>
        <dbReference type="EC" id="1.5.1.3"/>
    </reaction>
</comment>